<dbReference type="RefSeq" id="WP_010653624.1">
    <property type="nucleotide sequence ID" value="NZ_JAPHOO010000001.1"/>
</dbReference>
<dbReference type="InterPro" id="IPR015890">
    <property type="entry name" value="Chorismate_C"/>
</dbReference>
<dbReference type="OrthoDB" id="9803598at2"/>
<dbReference type="InterPro" id="IPR005802">
    <property type="entry name" value="ADC_synth_comp_1"/>
</dbReference>
<dbReference type="PANTHER" id="PTHR11236">
    <property type="entry name" value="AMINOBENZOATE/ANTHRANILATE SYNTHASE"/>
    <property type="match status" value="1"/>
</dbReference>
<dbReference type="EC" id="2.6.1.85" evidence="1"/>
<keyword evidence="2 5" id="KW-0808">Transferase</keyword>
<evidence type="ECO:0000259" key="3">
    <source>
        <dbReference type="Pfam" id="PF00425"/>
    </source>
</evidence>
<dbReference type="InterPro" id="IPR006805">
    <property type="entry name" value="Anth_synth_I_N"/>
</dbReference>
<keyword evidence="6" id="KW-1185">Reference proteome</keyword>
<dbReference type="STRING" id="1094715.GCA_000236165_01008"/>
<protein>
    <recommendedName>
        <fullName evidence="1">aminodeoxychorismate synthase</fullName>
        <ecNumber evidence="1">2.6.1.85</ecNumber>
    </recommendedName>
</protein>
<dbReference type="GO" id="GO:0046820">
    <property type="term" value="F:4-amino-4-deoxychorismate synthase activity"/>
    <property type="evidence" value="ECO:0007669"/>
    <property type="project" value="UniProtKB-EC"/>
</dbReference>
<feature type="domain" description="Chorismate-utilising enzyme C-terminal" evidence="3">
    <location>
        <begin position="178"/>
        <end position="431"/>
    </location>
</feature>
<evidence type="ECO:0000313" key="5">
    <source>
        <dbReference type="EMBL" id="STO21348.1"/>
    </source>
</evidence>
<evidence type="ECO:0000256" key="1">
    <source>
        <dbReference type="ARBA" id="ARBA00013139"/>
    </source>
</evidence>
<dbReference type="Pfam" id="PF04715">
    <property type="entry name" value="Anth_synt_I_N"/>
    <property type="match status" value="1"/>
</dbReference>
<dbReference type="EMBL" id="UGGT01000001">
    <property type="protein sequence ID" value="STO21348.1"/>
    <property type="molecule type" value="Genomic_DNA"/>
</dbReference>
<dbReference type="SUPFAM" id="SSF56322">
    <property type="entry name" value="ADC synthase"/>
    <property type="match status" value="1"/>
</dbReference>
<evidence type="ECO:0000259" key="4">
    <source>
        <dbReference type="Pfam" id="PF04715"/>
    </source>
</evidence>
<organism evidence="5 6">
    <name type="scientific">Fluoribacter dumoffii</name>
    <dbReference type="NCBI Taxonomy" id="463"/>
    <lineage>
        <taxon>Bacteria</taxon>
        <taxon>Pseudomonadati</taxon>
        <taxon>Pseudomonadota</taxon>
        <taxon>Gammaproteobacteria</taxon>
        <taxon>Legionellales</taxon>
        <taxon>Legionellaceae</taxon>
        <taxon>Fluoribacter</taxon>
    </lineage>
</organism>
<dbReference type="Pfam" id="PF00425">
    <property type="entry name" value="Chorismate_bind"/>
    <property type="match status" value="1"/>
</dbReference>
<dbReference type="GO" id="GO:0000162">
    <property type="term" value="P:L-tryptophan biosynthetic process"/>
    <property type="evidence" value="ECO:0007669"/>
    <property type="project" value="TreeGrafter"/>
</dbReference>
<reference evidence="5 6" key="1">
    <citation type="submission" date="2018-06" db="EMBL/GenBank/DDBJ databases">
        <authorList>
            <consortium name="Pathogen Informatics"/>
            <person name="Doyle S."/>
        </authorList>
    </citation>
    <scope>NUCLEOTIDE SEQUENCE [LARGE SCALE GENOMIC DNA]</scope>
    <source>
        <strain evidence="5 6">NCTC11370</strain>
    </source>
</reference>
<dbReference type="Gene3D" id="3.60.120.10">
    <property type="entry name" value="Anthranilate synthase"/>
    <property type="match status" value="1"/>
</dbReference>
<dbReference type="GeneID" id="93292014"/>
<feature type="domain" description="Anthranilate synthase component I N-terminal" evidence="4">
    <location>
        <begin position="15"/>
        <end position="136"/>
    </location>
</feature>
<dbReference type="PANTHER" id="PTHR11236:SF50">
    <property type="entry name" value="AMINODEOXYCHORISMATE SYNTHASE COMPONENT 1"/>
    <property type="match status" value="1"/>
</dbReference>
<keyword evidence="5" id="KW-0032">Aminotransferase</keyword>
<evidence type="ECO:0000256" key="2">
    <source>
        <dbReference type="ARBA" id="ARBA00022679"/>
    </source>
</evidence>
<name>A0A377GAH5_9GAMM</name>
<dbReference type="InterPro" id="IPR005801">
    <property type="entry name" value="ADC_synthase"/>
</dbReference>
<proteinExistence type="predicted"/>
<dbReference type="PRINTS" id="PR00095">
    <property type="entry name" value="ANTSNTHASEI"/>
</dbReference>
<sequence length="440" mass="49605">MSQFVLRSLEYPDSLHEYYRKLHHLPGFVLLESTDRSHGRYDILSAYPYELIQVEHNVSDFSSVIKKINQILSPTSSVTYLPFQGGAIGYISYDFGAKLFGIESRMQPTLEDMPLVDLGLYDWAIIVDHHQKSVTLLAANTMQSTPVIIEEVLELWNSISLKSYEAELKTDFFPLISKQDYVEAFSSVYEFLKEGRSYQVNLTQPFHAPYQGDSWAFYEKICKKNPVPFAGFLRTKAADILSFSPERFLFHEAGKLIASPIKGTSGRSNNPFEDEQLKNRLAACEKNRAENVMIVDLLRNDLGKIAQPGSVHVNRLCEVQSYNSVHHLVSTIEAQCLQSVLPFEIFLSCFPGGSITGAPKIESMRIIHEQESFARGIYCGSIGYFSRHGRFDTNIAIRTITAKKNILHLAAGGGIVIDSNCEDEYRECFLKIAAVINGIK</sequence>
<evidence type="ECO:0000313" key="6">
    <source>
        <dbReference type="Proteomes" id="UP000254554"/>
    </source>
</evidence>
<dbReference type="NCBIfam" id="TIGR00553">
    <property type="entry name" value="pabB"/>
    <property type="match status" value="1"/>
</dbReference>
<dbReference type="AlphaFoldDB" id="A0A377GAH5"/>
<dbReference type="GO" id="GO:0009396">
    <property type="term" value="P:folic acid-containing compound biosynthetic process"/>
    <property type="evidence" value="ECO:0007669"/>
    <property type="project" value="InterPro"/>
</dbReference>
<gene>
    <name evidence="5" type="primary">pabB</name>
    <name evidence="5" type="ORF">NCTC11370_01415</name>
</gene>
<dbReference type="InterPro" id="IPR019999">
    <property type="entry name" value="Anth_synth_I-like"/>
</dbReference>
<dbReference type="Proteomes" id="UP000254554">
    <property type="component" value="Unassembled WGS sequence"/>
</dbReference>
<accession>A0A377GAH5</accession>